<evidence type="ECO:0000313" key="7">
    <source>
        <dbReference type="EMBL" id="TDN82875.1"/>
    </source>
</evidence>
<dbReference type="OrthoDB" id="9790194at2"/>
<evidence type="ECO:0000256" key="3">
    <source>
        <dbReference type="PIRSR" id="PIRSR603782-1"/>
    </source>
</evidence>
<keyword evidence="5" id="KW-0732">Signal</keyword>
<dbReference type="InterPro" id="IPR003782">
    <property type="entry name" value="SCO1/SenC"/>
</dbReference>
<dbReference type="FunFam" id="3.40.30.10:FF:000013">
    <property type="entry name" value="Blast:Protein SCO1 homolog, mitochondrial"/>
    <property type="match status" value="1"/>
</dbReference>
<comment type="similarity">
    <text evidence="1">Belongs to the SCO1/2 family.</text>
</comment>
<sequence length="198" mass="21027">MNLPRIALLSLLLSLGPVLAGCDKTPPAEPPLAGSSIGGPFTLIDQQGKTVRASDFAGKYRIVYFGYTYCPDVCPVDMQNIGGGMAKLRPTDPDLARKVAVIFISLDPERDTPDVVGKFVSAFGPDIIGLTGSAKAIDAAAKEYKVFYKKAQPEGASGYLINHSNAAYLMGPQGEPIALLSADESPQAVADELRKWVQ</sequence>
<evidence type="ECO:0000259" key="6">
    <source>
        <dbReference type="PROSITE" id="PS51352"/>
    </source>
</evidence>
<feature type="disulfide bond" description="Redox-active" evidence="4">
    <location>
        <begin position="70"/>
        <end position="74"/>
    </location>
</feature>
<evidence type="ECO:0000256" key="4">
    <source>
        <dbReference type="PIRSR" id="PIRSR603782-2"/>
    </source>
</evidence>
<feature type="binding site" evidence="3">
    <location>
        <position position="163"/>
    </location>
    <ligand>
        <name>Cu cation</name>
        <dbReference type="ChEBI" id="CHEBI:23378"/>
    </ligand>
</feature>
<reference evidence="7 8" key="1">
    <citation type="submission" date="2019-03" db="EMBL/GenBank/DDBJ databases">
        <title>Genomic Encyclopedia of Type Strains, Phase IV (KMG-IV): sequencing the most valuable type-strain genomes for metagenomic binning, comparative biology and taxonomic classification.</title>
        <authorList>
            <person name="Goeker M."/>
        </authorList>
    </citation>
    <scope>NUCLEOTIDE SEQUENCE [LARGE SCALE GENOMIC DNA]</scope>
    <source>
        <strain evidence="7 8">DSM 25059</strain>
    </source>
</reference>
<dbReference type="CDD" id="cd02968">
    <property type="entry name" value="SCO"/>
    <property type="match status" value="1"/>
</dbReference>
<dbReference type="Gene3D" id="3.40.30.10">
    <property type="entry name" value="Glutaredoxin"/>
    <property type="match status" value="1"/>
</dbReference>
<dbReference type="Pfam" id="PF02630">
    <property type="entry name" value="SCO1-SenC"/>
    <property type="match status" value="1"/>
</dbReference>
<feature type="domain" description="Thioredoxin" evidence="6">
    <location>
        <begin position="19"/>
        <end position="198"/>
    </location>
</feature>
<keyword evidence="8" id="KW-1185">Reference proteome</keyword>
<dbReference type="EMBL" id="SNWD01000005">
    <property type="protein sequence ID" value="TDN82875.1"/>
    <property type="molecule type" value="Genomic_DNA"/>
</dbReference>
<dbReference type="Proteomes" id="UP000295493">
    <property type="component" value="Unassembled WGS sequence"/>
</dbReference>
<dbReference type="SUPFAM" id="SSF52833">
    <property type="entry name" value="Thioredoxin-like"/>
    <property type="match status" value="1"/>
</dbReference>
<evidence type="ECO:0000256" key="5">
    <source>
        <dbReference type="SAM" id="SignalP"/>
    </source>
</evidence>
<evidence type="ECO:0000256" key="1">
    <source>
        <dbReference type="ARBA" id="ARBA00010996"/>
    </source>
</evidence>
<dbReference type="PANTHER" id="PTHR12151">
    <property type="entry name" value="ELECTRON TRANSPORT PROTIN SCO1/SENC FAMILY MEMBER"/>
    <property type="match status" value="1"/>
</dbReference>
<feature type="binding site" evidence="3">
    <location>
        <position position="74"/>
    </location>
    <ligand>
        <name>Cu cation</name>
        <dbReference type="ChEBI" id="CHEBI:23378"/>
    </ligand>
</feature>
<evidence type="ECO:0000313" key="8">
    <source>
        <dbReference type="Proteomes" id="UP000295493"/>
    </source>
</evidence>
<feature type="chain" id="PRO_5020899487" evidence="5">
    <location>
        <begin position="21"/>
        <end position="198"/>
    </location>
</feature>
<accession>A0A4R6FQ84</accession>
<dbReference type="PROSITE" id="PS51352">
    <property type="entry name" value="THIOREDOXIN_2"/>
    <property type="match status" value="1"/>
</dbReference>
<proteinExistence type="inferred from homology"/>
<name>A0A4R6FQ84_9SPHN</name>
<dbReference type="InterPro" id="IPR036249">
    <property type="entry name" value="Thioredoxin-like_sf"/>
</dbReference>
<dbReference type="GO" id="GO:0046872">
    <property type="term" value="F:metal ion binding"/>
    <property type="evidence" value="ECO:0007669"/>
    <property type="project" value="UniProtKB-KW"/>
</dbReference>
<dbReference type="PROSITE" id="PS51257">
    <property type="entry name" value="PROKAR_LIPOPROTEIN"/>
    <property type="match status" value="1"/>
</dbReference>
<dbReference type="AlphaFoldDB" id="A0A4R6FQ84"/>
<comment type="caution">
    <text evidence="7">The sequence shown here is derived from an EMBL/GenBank/DDBJ whole genome shotgun (WGS) entry which is preliminary data.</text>
</comment>
<keyword evidence="3" id="KW-0479">Metal-binding</keyword>
<evidence type="ECO:0000256" key="2">
    <source>
        <dbReference type="ARBA" id="ARBA00023008"/>
    </source>
</evidence>
<feature type="binding site" evidence="3">
    <location>
        <position position="70"/>
    </location>
    <ligand>
        <name>Cu cation</name>
        <dbReference type="ChEBI" id="CHEBI:23378"/>
    </ligand>
</feature>
<keyword evidence="4" id="KW-1015">Disulfide bond</keyword>
<organism evidence="7 8">
    <name type="scientific">Stakelama pacifica</name>
    <dbReference type="NCBI Taxonomy" id="517720"/>
    <lineage>
        <taxon>Bacteria</taxon>
        <taxon>Pseudomonadati</taxon>
        <taxon>Pseudomonadota</taxon>
        <taxon>Alphaproteobacteria</taxon>
        <taxon>Sphingomonadales</taxon>
        <taxon>Sphingomonadaceae</taxon>
        <taxon>Stakelama</taxon>
    </lineage>
</organism>
<feature type="signal peptide" evidence="5">
    <location>
        <begin position="1"/>
        <end position="20"/>
    </location>
</feature>
<gene>
    <name evidence="7" type="ORF">EV664_10571</name>
</gene>
<protein>
    <submittedName>
        <fullName evidence="7">Protein SCO1/2</fullName>
    </submittedName>
</protein>
<dbReference type="PANTHER" id="PTHR12151:SF25">
    <property type="entry name" value="LINALOOL DEHYDRATASE_ISOMERASE DOMAIN-CONTAINING PROTEIN"/>
    <property type="match status" value="1"/>
</dbReference>
<keyword evidence="2 3" id="KW-0186">Copper</keyword>
<dbReference type="InterPro" id="IPR013766">
    <property type="entry name" value="Thioredoxin_domain"/>
</dbReference>